<proteinExistence type="predicted"/>
<gene>
    <name evidence="1" type="ordered locus">CHY_2659</name>
</gene>
<dbReference type="AlphaFoldDB" id="Q3A8T3"/>
<dbReference type="RefSeq" id="WP_011345522.1">
    <property type="nucleotide sequence ID" value="NC_007503.1"/>
</dbReference>
<reference evidence="1 2" key="1">
    <citation type="journal article" date="2005" name="PLoS Genet.">
        <title>Life in hot carbon monoxide: the complete genome sequence of Carboxydothermus hydrogenoformans Z-2901.</title>
        <authorList>
            <person name="Wu M."/>
            <person name="Ren Q."/>
            <person name="Durkin A.S."/>
            <person name="Daugherty S.C."/>
            <person name="Brinkac L.M."/>
            <person name="Dodson R.J."/>
            <person name="Madupu R."/>
            <person name="Sullivan S.A."/>
            <person name="Kolonay J.F."/>
            <person name="Haft D.H."/>
            <person name="Nelson W.C."/>
            <person name="Tallon L.J."/>
            <person name="Jones K.M."/>
            <person name="Ulrich L.E."/>
            <person name="Gonzalez J.M."/>
            <person name="Zhulin I.B."/>
            <person name="Robb F.T."/>
            <person name="Eisen J.A."/>
        </authorList>
    </citation>
    <scope>NUCLEOTIDE SEQUENCE [LARGE SCALE GENOMIC DNA]</scope>
    <source>
        <strain evidence="2">ATCC BAA-161 / DSM 6008 / Z-2901</strain>
    </source>
</reference>
<dbReference type="HOGENOM" id="CLU_2022540_0_0_9"/>
<sequence length="122" mass="14251">MISDKVLYLVKDSSFGPNPPLQLAICVEVHDNWVGFHSTGRGHQFFGKLVKETEDGFIWHRVENTLEEGIRDFGMIVFKALTLEEYNTKVRPFVEGTVPEFNSTEELYEFYYSNFAERGYHY</sequence>
<dbReference type="InParanoid" id="Q3A8T3"/>
<name>Q3A8T3_CARHZ</name>
<organism evidence="1 2">
    <name type="scientific">Carboxydothermus hydrogenoformans (strain ATCC BAA-161 / DSM 6008 / Z-2901)</name>
    <dbReference type="NCBI Taxonomy" id="246194"/>
    <lineage>
        <taxon>Bacteria</taxon>
        <taxon>Bacillati</taxon>
        <taxon>Bacillota</taxon>
        <taxon>Clostridia</taxon>
        <taxon>Thermoanaerobacterales</taxon>
        <taxon>Thermoanaerobacteraceae</taxon>
        <taxon>Carboxydothermus</taxon>
    </lineage>
</organism>
<protein>
    <submittedName>
        <fullName evidence="1">Uncharacterized protein</fullName>
    </submittedName>
</protein>
<accession>Q3A8T3</accession>
<dbReference type="EMBL" id="CP000141">
    <property type="protein sequence ID" value="ABB14590.1"/>
    <property type="molecule type" value="Genomic_DNA"/>
</dbReference>
<evidence type="ECO:0000313" key="2">
    <source>
        <dbReference type="Proteomes" id="UP000002706"/>
    </source>
</evidence>
<keyword evidence="2" id="KW-1185">Reference proteome</keyword>
<dbReference type="KEGG" id="chy:CHY_2659"/>
<dbReference type="Proteomes" id="UP000002706">
    <property type="component" value="Chromosome"/>
</dbReference>
<evidence type="ECO:0000313" key="1">
    <source>
        <dbReference type="EMBL" id="ABB14590.1"/>
    </source>
</evidence>
<dbReference type="eggNOG" id="ENOG5032X17">
    <property type="taxonomic scope" value="Bacteria"/>
</dbReference>